<name>A0A9P0EEA4_9HYPO</name>
<organism evidence="1 2">
    <name type="scientific">Clonostachys solani</name>
    <dbReference type="NCBI Taxonomy" id="160281"/>
    <lineage>
        <taxon>Eukaryota</taxon>
        <taxon>Fungi</taxon>
        <taxon>Dikarya</taxon>
        <taxon>Ascomycota</taxon>
        <taxon>Pezizomycotina</taxon>
        <taxon>Sordariomycetes</taxon>
        <taxon>Hypocreomycetidae</taxon>
        <taxon>Hypocreales</taxon>
        <taxon>Bionectriaceae</taxon>
        <taxon>Clonostachys</taxon>
    </lineage>
</organism>
<dbReference type="EMBL" id="CABFOC020000031">
    <property type="protein sequence ID" value="CAH0047632.1"/>
    <property type="molecule type" value="Genomic_DNA"/>
</dbReference>
<accession>A0A9P0EEA4</accession>
<protein>
    <submittedName>
        <fullName evidence="1">Uncharacterized protein</fullName>
    </submittedName>
</protein>
<reference evidence="1 2" key="2">
    <citation type="submission" date="2021-10" db="EMBL/GenBank/DDBJ databases">
        <authorList>
            <person name="Piombo E."/>
        </authorList>
    </citation>
    <scope>NUCLEOTIDE SEQUENCE [LARGE SCALE GENOMIC DNA]</scope>
</reference>
<reference evidence="2" key="1">
    <citation type="submission" date="2019-06" db="EMBL/GenBank/DDBJ databases">
        <authorList>
            <person name="Broberg M."/>
        </authorList>
    </citation>
    <scope>NUCLEOTIDE SEQUENCE [LARGE SCALE GENOMIC DNA]</scope>
</reference>
<dbReference type="AlphaFoldDB" id="A0A9P0EEA4"/>
<dbReference type="OrthoDB" id="10454586at2759"/>
<sequence length="121" mass="14203">MKMIPQLIEVWRAGIDGANHTYHGEYWCEPRTYFWIVGEPFKIPLWKNTGMENMKAIVIRLKKQVPVDVNWRRRQCGWGEGTALKPVLVDVECFLAMVGLENYIGRKTFQIYGERRTLQDA</sequence>
<evidence type="ECO:0000313" key="2">
    <source>
        <dbReference type="Proteomes" id="UP000775872"/>
    </source>
</evidence>
<proteinExistence type="predicted"/>
<gene>
    <name evidence="1" type="ORF">CSOL1703_00013648</name>
</gene>
<keyword evidence="2" id="KW-1185">Reference proteome</keyword>
<comment type="caution">
    <text evidence="1">The sequence shown here is derived from an EMBL/GenBank/DDBJ whole genome shotgun (WGS) entry which is preliminary data.</text>
</comment>
<dbReference type="Proteomes" id="UP000775872">
    <property type="component" value="Unassembled WGS sequence"/>
</dbReference>
<evidence type="ECO:0000313" key="1">
    <source>
        <dbReference type="EMBL" id="CAH0047632.1"/>
    </source>
</evidence>